<evidence type="ECO:0000313" key="3">
    <source>
        <dbReference type="Proteomes" id="UP000003244"/>
    </source>
</evidence>
<dbReference type="AlphaFoldDB" id="E0E1S0"/>
<dbReference type="STRING" id="596315.HMPREF0634_0207"/>
<keyword evidence="3" id="KW-1185">Reference proteome</keyword>
<organism evidence="2 3">
    <name type="scientific">Peptostreptococcus stomatis DSM 17678</name>
    <dbReference type="NCBI Taxonomy" id="596315"/>
    <lineage>
        <taxon>Bacteria</taxon>
        <taxon>Bacillati</taxon>
        <taxon>Bacillota</taxon>
        <taxon>Clostridia</taxon>
        <taxon>Peptostreptococcales</taxon>
        <taxon>Peptostreptococcaceae</taxon>
        <taxon>Peptostreptococcus</taxon>
    </lineage>
</organism>
<dbReference type="Pfam" id="PF01814">
    <property type="entry name" value="Hemerythrin"/>
    <property type="match status" value="1"/>
</dbReference>
<reference evidence="2 3" key="1">
    <citation type="submission" date="2010-08" db="EMBL/GenBank/DDBJ databases">
        <authorList>
            <person name="Harkins D.M."/>
            <person name="Madupu R."/>
            <person name="Durkin A.S."/>
            <person name="Torralba M."/>
            <person name="Methe B."/>
            <person name="Sutton G.G."/>
            <person name="Nelson K.E."/>
        </authorList>
    </citation>
    <scope>NUCLEOTIDE SEQUENCE [LARGE SCALE GENOMIC DNA]</scope>
    <source>
        <strain evidence="2 3">DSM 17678</strain>
    </source>
</reference>
<dbReference type="InterPro" id="IPR012312">
    <property type="entry name" value="Hemerythrin-like"/>
</dbReference>
<dbReference type="PANTHER" id="PTHR39966:SF1">
    <property type="entry name" value="HEMERYTHRIN-LIKE DOMAIN-CONTAINING PROTEIN"/>
    <property type="match status" value="1"/>
</dbReference>
<sequence>MYGIDLLVAEHQNILKFVGIMKSSCKDILDGKAVEIDKFRQYIDFARNYADKHHHGKEEEVLFKIMVDELPPVAEKLIRQGMLVEHDLGRLFMANLEEALNNYEKSQDDMYKLDIIANAVAYGDLLARHIDKEDRVVYTFAIRELSDDLKKRVDEETRAFEERDGQARDRFESWLESVS</sequence>
<protein>
    <submittedName>
        <fullName evidence="2">Hemerythrin HHE cation binding domain protein</fullName>
    </submittedName>
</protein>
<dbReference type="GeneID" id="84800145"/>
<dbReference type="OrthoDB" id="9785474at2"/>
<dbReference type="CDD" id="cd12108">
    <property type="entry name" value="Hr-like"/>
    <property type="match status" value="1"/>
</dbReference>
<evidence type="ECO:0000313" key="2">
    <source>
        <dbReference type="EMBL" id="EFM65188.1"/>
    </source>
</evidence>
<dbReference type="PANTHER" id="PTHR39966">
    <property type="entry name" value="BLL2471 PROTEIN-RELATED"/>
    <property type="match status" value="1"/>
</dbReference>
<dbReference type="eggNOG" id="COG3945">
    <property type="taxonomic scope" value="Bacteria"/>
</dbReference>
<accession>E0E1S0</accession>
<comment type="caution">
    <text evidence="2">The sequence shown here is derived from an EMBL/GenBank/DDBJ whole genome shotgun (WGS) entry which is preliminary data.</text>
</comment>
<name>E0E1S0_9FIRM</name>
<feature type="domain" description="Hemerythrin-like" evidence="1">
    <location>
        <begin position="3"/>
        <end position="140"/>
    </location>
</feature>
<dbReference type="Proteomes" id="UP000003244">
    <property type="component" value="Unassembled WGS sequence"/>
</dbReference>
<dbReference type="GO" id="GO:0005886">
    <property type="term" value="C:plasma membrane"/>
    <property type="evidence" value="ECO:0007669"/>
    <property type="project" value="TreeGrafter"/>
</dbReference>
<dbReference type="Gene3D" id="1.20.120.520">
    <property type="entry name" value="nmb1532 protein domain like"/>
    <property type="match status" value="1"/>
</dbReference>
<proteinExistence type="predicted"/>
<dbReference type="RefSeq" id="WP_007788546.1">
    <property type="nucleotide sequence ID" value="NZ_ADGQ01000019.1"/>
</dbReference>
<gene>
    <name evidence="2" type="ORF">HMPREF0634_0207</name>
</gene>
<evidence type="ECO:0000259" key="1">
    <source>
        <dbReference type="Pfam" id="PF01814"/>
    </source>
</evidence>
<dbReference type="EMBL" id="ADGQ01000019">
    <property type="protein sequence ID" value="EFM65188.1"/>
    <property type="molecule type" value="Genomic_DNA"/>
</dbReference>